<dbReference type="Pfam" id="PF10637">
    <property type="entry name" value="Ofd1_CTDD"/>
    <property type="match status" value="1"/>
</dbReference>
<dbReference type="SMART" id="SM00702">
    <property type="entry name" value="P4Hc"/>
    <property type="match status" value="1"/>
</dbReference>
<dbReference type="InterPro" id="IPR005123">
    <property type="entry name" value="Oxoglu/Fe-dep_dioxygenase_dom"/>
</dbReference>
<dbReference type="KEGG" id="yli:2906796"/>
<comment type="cofactor">
    <cofactor evidence="1">
        <name>L-ascorbate</name>
        <dbReference type="ChEBI" id="CHEBI:38290"/>
    </cofactor>
</comment>
<evidence type="ECO:0000256" key="7">
    <source>
        <dbReference type="ARBA" id="ARBA00023002"/>
    </source>
</evidence>
<dbReference type="RefSeq" id="XP_501166.3">
    <property type="nucleotide sequence ID" value="XM_501166.3"/>
</dbReference>
<dbReference type="GO" id="GO:2000639">
    <property type="term" value="P:negative regulation of SREBP signaling pathway"/>
    <property type="evidence" value="ECO:0007669"/>
    <property type="project" value="EnsemblFungi"/>
</dbReference>
<evidence type="ECO:0000256" key="12">
    <source>
        <dbReference type="ARBA" id="ARBA00081607"/>
    </source>
</evidence>
<evidence type="ECO:0000256" key="1">
    <source>
        <dbReference type="ARBA" id="ARBA00001961"/>
    </source>
</evidence>
<evidence type="ECO:0000256" key="11">
    <source>
        <dbReference type="ARBA" id="ARBA00051966"/>
    </source>
</evidence>
<comment type="similarity">
    <text evidence="3">Belongs to the TPA1 family.</text>
</comment>
<evidence type="ECO:0000256" key="8">
    <source>
        <dbReference type="ARBA" id="ARBA00023004"/>
    </source>
</evidence>
<keyword evidence="7" id="KW-0560">Oxidoreductase</keyword>
<sequence>MTDTKRAPEETGLPDAKRAHIDDVEKCFHKGLLDQTSQDELKTQIAESGPYKHGVIPQLIDDELLRSVRKEIMEGVHFTRKETDIYKVFQTGDLANLSGLSEEELGTLPSLFKLRNAMYSREFRHFMSYITGAGHLSGSKQDMSINVYQKSCHLLNHDDVIGTRRISYILYLPDPDEPWNPRWGGALRLFPTIRPNVPASDWTVSIPPAWNQMALFKIQPGLSFHDVEEVYVDKPRMSISGWFHIPDVGEEGYIEGEKEETEALSSLKQLTSKSLREHDFPKRTPGQVPEDEFAHLKEGPKDDDDLFLSDDDVKYLSKYLNPHLLTIKTVKQLNDLFCTNSQLEIKDFLNSEYVGVLKKTIDAEDSRPPKEMPQVSEEIVLPWKLARPPHKARYMYLDGSEEADKEPEVGEEEVTVRPDENGGFEYSETILSGLKDTDKAATSKVSEVAALFKSSALRRWISRISSLALKSENIIARRFRPGFDFTLATAQDESDIALEATLCLTPTKGWEDGEYGGYELCMAVDEDADDDPAVYRGAKAKEAGEGEGDEEDEDEDEDDPVLLTSQASWNTLNIFVRDKGILKFVKYVSKNAPGSRWDISAEWQVEYVGDDEEEEDEHEE</sequence>
<dbReference type="Proteomes" id="UP000182444">
    <property type="component" value="Chromosome 1B"/>
</dbReference>
<evidence type="ECO:0000313" key="15">
    <source>
        <dbReference type="EMBL" id="AOW02011.1"/>
    </source>
</evidence>
<feature type="compositionally biased region" description="Acidic residues" evidence="13">
    <location>
        <begin position="545"/>
        <end position="559"/>
    </location>
</feature>
<feature type="domain" description="Fe2OG dioxygenase" evidence="14">
    <location>
        <begin position="139"/>
        <end position="245"/>
    </location>
</feature>
<dbReference type="InterPro" id="IPR006620">
    <property type="entry name" value="Pro_4_hyd_alph"/>
</dbReference>
<evidence type="ECO:0000256" key="3">
    <source>
        <dbReference type="ARBA" id="ARBA00007443"/>
    </source>
</evidence>
<dbReference type="GO" id="GO:0019826">
    <property type="term" value="F:oxygen sensor activity"/>
    <property type="evidence" value="ECO:0007669"/>
    <property type="project" value="EnsemblFungi"/>
</dbReference>
<comment type="catalytic activity">
    <reaction evidence="11">
        <text>[ribosomal protein uS12]-(3S)-3-hydroxy-L-proline + 2-oxoglutarate + O2 = [ribosomal protein uS12]-(3S)-3,4-dihydroxy-L-proline + succinate + CO2</text>
        <dbReference type="Rhea" id="RHEA:54160"/>
        <dbReference type="Rhea" id="RHEA-COMP:13817"/>
        <dbReference type="Rhea" id="RHEA-COMP:13818"/>
        <dbReference type="ChEBI" id="CHEBI:15379"/>
        <dbReference type="ChEBI" id="CHEBI:16526"/>
        <dbReference type="ChEBI" id="CHEBI:16810"/>
        <dbReference type="ChEBI" id="CHEBI:30031"/>
        <dbReference type="ChEBI" id="CHEBI:85428"/>
        <dbReference type="ChEBI" id="CHEBI:138052"/>
    </reaction>
</comment>
<dbReference type="FunFam" id="2.60.120.620:FF:000014">
    <property type="entry name" value="Prolyl 3,4-dihydroxylase TPA1"/>
    <property type="match status" value="1"/>
</dbReference>
<dbReference type="eggNOG" id="KOG3844">
    <property type="taxonomic scope" value="Eukaryota"/>
</dbReference>
<organism evidence="15 16">
    <name type="scientific">Yarrowia lipolytica</name>
    <name type="common">Candida lipolytica</name>
    <dbReference type="NCBI Taxonomy" id="4952"/>
    <lineage>
        <taxon>Eukaryota</taxon>
        <taxon>Fungi</taxon>
        <taxon>Dikarya</taxon>
        <taxon>Ascomycota</taxon>
        <taxon>Saccharomycotina</taxon>
        <taxon>Dipodascomycetes</taxon>
        <taxon>Dipodascales</taxon>
        <taxon>Dipodascales incertae sedis</taxon>
        <taxon>Yarrowia</taxon>
    </lineage>
</organism>
<comment type="subcellular location">
    <subcellularLocation>
        <location evidence="2">Nucleus</location>
    </subcellularLocation>
</comment>
<dbReference type="Gene3D" id="3.60.130.20">
    <property type="entry name" value="Oxoglutarate/iron-dependent oxygenase, C-terminal degradation domain"/>
    <property type="match status" value="1"/>
</dbReference>
<protein>
    <recommendedName>
        <fullName evidence="12">uS12 prolyl 3,4-dihydroxylase</fullName>
    </recommendedName>
</protein>
<evidence type="ECO:0000256" key="6">
    <source>
        <dbReference type="ARBA" id="ARBA00022964"/>
    </source>
</evidence>
<dbReference type="VEuPathDB" id="FungiDB:YALI1_B27500g"/>
<dbReference type="GeneID" id="2906796"/>
<evidence type="ECO:0000256" key="5">
    <source>
        <dbReference type="ARBA" id="ARBA00022896"/>
    </source>
</evidence>
<dbReference type="OMA" id="GWYHIPQ"/>
<evidence type="ECO:0000256" key="10">
    <source>
        <dbReference type="ARBA" id="ARBA00047444"/>
    </source>
</evidence>
<dbReference type="PROSITE" id="PS51471">
    <property type="entry name" value="FE2OG_OXY"/>
    <property type="match status" value="1"/>
</dbReference>
<dbReference type="PANTHER" id="PTHR12117:SF0">
    <property type="entry name" value="PROLYL 3-HYDROXYLASE OGFOD1"/>
    <property type="match status" value="1"/>
</dbReference>
<dbReference type="PANTHER" id="PTHR12117">
    <property type="entry name" value="HISTONE ACETYLTRANSFERASE COMPLEX"/>
    <property type="match status" value="1"/>
</dbReference>
<keyword evidence="9" id="KW-0539">Nucleus</keyword>
<keyword evidence="5" id="KW-0847">Vitamin C</keyword>
<keyword evidence="4" id="KW-0479">Metal-binding</keyword>
<dbReference type="GO" id="GO:0031418">
    <property type="term" value="F:L-ascorbic acid binding"/>
    <property type="evidence" value="ECO:0007669"/>
    <property type="project" value="UniProtKB-KW"/>
</dbReference>
<dbReference type="Pfam" id="PF13661">
    <property type="entry name" value="2OG-FeII_Oxy_4"/>
    <property type="match status" value="1"/>
</dbReference>
<dbReference type="GO" id="GO:0005506">
    <property type="term" value="F:iron ion binding"/>
    <property type="evidence" value="ECO:0007669"/>
    <property type="project" value="InterPro"/>
</dbReference>
<evidence type="ECO:0000256" key="9">
    <source>
        <dbReference type="ARBA" id="ARBA00023242"/>
    </source>
</evidence>
<evidence type="ECO:0000256" key="13">
    <source>
        <dbReference type="SAM" id="MobiDB-lite"/>
    </source>
</evidence>
<accession>A0A1D8N8S3</accession>
<dbReference type="GO" id="GO:0032436">
    <property type="term" value="P:positive regulation of proteasomal ubiquitin-dependent protein catabolic process"/>
    <property type="evidence" value="ECO:0007669"/>
    <property type="project" value="EnsemblFungi"/>
</dbReference>
<dbReference type="EMBL" id="CP017554">
    <property type="protein sequence ID" value="AOW02011.1"/>
    <property type="molecule type" value="Genomic_DNA"/>
</dbReference>
<dbReference type="GO" id="GO:0071456">
    <property type="term" value="P:cellular response to hypoxia"/>
    <property type="evidence" value="ECO:0007669"/>
    <property type="project" value="EnsemblFungi"/>
</dbReference>
<dbReference type="AlphaFoldDB" id="A0A1D8N8S3"/>
<evidence type="ECO:0000313" key="16">
    <source>
        <dbReference type="Proteomes" id="UP000182444"/>
    </source>
</evidence>
<dbReference type="InterPro" id="IPR043044">
    <property type="entry name" value="TPA1/Ofd1_C"/>
</dbReference>
<dbReference type="InterPro" id="IPR051842">
    <property type="entry name" value="uS12_prolyl_hydroxylase"/>
</dbReference>
<dbReference type="GO" id="GO:0031543">
    <property type="term" value="F:peptidyl-proline dioxygenase activity"/>
    <property type="evidence" value="ECO:0007669"/>
    <property type="project" value="EnsemblFungi"/>
</dbReference>
<dbReference type="InterPro" id="IPR039558">
    <property type="entry name" value="TPA1/OFD1_N"/>
</dbReference>
<dbReference type="GO" id="GO:0005634">
    <property type="term" value="C:nucleus"/>
    <property type="evidence" value="ECO:0007669"/>
    <property type="project" value="UniProtKB-SubCell"/>
</dbReference>
<name>A0A1D8N8S3_YARLL</name>
<keyword evidence="6" id="KW-0223">Dioxygenase</keyword>
<proteinExistence type="inferred from homology"/>
<comment type="catalytic activity">
    <reaction evidence="10">
        <text>[ribosomal protein uS12]-L-proline + 2-oxoglutarate + O2 = [ribosomal protein uS12]-(3S)-3-hydroxy-L-proline + succinate + CO2</text>
        <dbReference type="Rhea" id="RHEA:54156"/>
        <dbReference type="Rhea" id="RHEA-COMP:13816"/>
        <dbReference type="Rhea" id="RHEA-COMP:13818"/>
        <dbReference type="ChEBI" id="CHEBI:15379"/>
        <dbReference type="ChEBI" id="CHEBI:16526"/>
        <dbReference type="ChEBI" id="CHEBI:16810"/>
        <dbReference type="ChEBI" id="CHEBI:30031"/>
        <dbReference type="ChEBI" id="CHEBI:50342"/>
        <dbReference type="ChEBI" id="CHEBI:85428"/>
    </reaction>
</comment>
<dbReference type="VEuPathDB" id="FungiDB:YALI0_B21098g"/>
<evidence type="ECO:0000256" key="2">
    <source>
        <dbReference type="ARBA" id="ARBA00004123"/>
    </source>
</evidence>
<dbReference type="GO" id="GO:0140311">
    <property type="term" value="F:protein sequestering activity"/>
    <property type="evidence" value="ECO:0007669"/>
    <property type="project" value="EnsemblFungi"/>
</dbReference>
<dbReference type="Gene3D" id="2.60.120.620">
    <property type="entry name" value="q2cbj1_9rhob like domain"/>
    <property type="match status" value="1"/>
</dbReference>
<evidence type="ECO:0000259" key="14">
    <source>
        <dbReference type="PROSITE" id="PS51471"/>
    </source>
</evidence>
<reference evidence="15 16" key="1">
    <citation type="journal article" date="2016" name="PLoS ONE">
        <title>Sequence Assembly of Yarrowia lipolytica Strain W29/CLIB89 Shows Transposable Element Diversity.</title>
        <authorList>
            <person name="Magnan C."/>
            <person name="Yu J."/>
            <person name="Chang I."/>
            <person name="Jahn E."/>
            <person name="Kanomata Y."/>
            <person name="Wu J."/>
            <person name="Zeller M."/>
            <person name="Oakes M."/>
            <person name="Baldi P."/>
            <person name="Sandmeyer S."/>
        </authorList>
    </citation>
    <scope>NUCLEOTIDE SEQUENCE [LARGE SCALE GENOMIC DNA]</scope>
    <source>
        <strain evidence="16">CLIB89(W29)</strain>
    </source>
</reference>
<keyword evidence="8" id="KW-0408">Iron</keyword>
<dbReference type="InterPro" id="IPR019601">
    <property type="entry name" value="Oxoglutarate/Fe-dep_Oase_C"/>
</dbReference>
<dbReference type="SMR" id="A0A1D8N8S3"/>
<gene>
    <name evidence="15" type="ORF">YALI1_B27500g</name>
</gene>
<feature type="region of interest" description="Disordered" evidence="13">
    <location>
        <begin position="539"/>
        <end position="559"/>
    </location>
</feature>
<dbReference type="GO" id="GO:0006449">
    <property type="term" value="P:regulation of translational termination"/>
    <property type="evidence" value="ECO:0007669"/>
    <property type="project" value="TreeGrafter"/>
</dbReference>
<evidence type="ECO:0000256" key="4">
    <source>
        <dbReference type="ARBA" id="ARBA00022723"/>
    </source>
</evidence>
<dbReference type="GO" id="GO:0005737">
    <property type="term" value="C:cytoplasm"/>
    <property type="evidence" value="ECO:0007669"/>
    <property type="project" value="TreeGrafter"/>
</dbReference>